<accession>A0A844YF11</accession>
<dbReference type="AlphaFoldDB" id="A0A844YF11"/>
<keyword evidence="5 6" id="KW-0472">Membrane</keyword>
<gene>
    <name evidence="9" type="ORF">GRI48_04425</name>
</gene>
<dbReference type="PANTHER" id="PTHR35007">
    <property type="entry name" value="INTEGRAL MEMBRANE PROTEIN-RELATED"/>
    <property type="match status" value="1"/>
</dbReference>
<comment type="caution">
    <text evidence="9">The sequence shown here is derived from an EMBL/GenBank/DDBJ whole genome shotgun (WGS) entry which is preliminary data.</text>
</comment>
<evidence type="ECO:0000256" key="6">
    <source>
        <dbReference type="SAM" id="Phobius"/>
    </source>
</evidence>
<evidence type="ECO:0000313" key="10">
    <source>
        <dbReference type="Proteomes" id="UP000445582"/>
    </source>
</evidence>
<dbReference type="InterPro" id="IPR045824">
    <property type="entry name" value="T2SS_TadB-like_N"/>
</dbReference>
<evidence type="ECO:0000256" key="1">
    <source>
        <dbReference type="ARBA" id="ARBA00004651"/>
    </source>
</evidence>
<proteinExistence type="predicted"/>
<evidence type="ECO:0000256" key="2">
    <source>
        <dbReference type="ARBA" id="ARBA00022475"/>
    </source>
</evidence>
<keyword evidence="10" id="KW-1185">Reference proteome</keyword>
<feature type="transmembrane region" description="Helical" evidence="6">
    <location>
        <begin position="6"/>
        <end position="27"/>
    </location>
</feature>
<protein>
    <submittedName>
        <fullName evidence="9">Secretion system protein</fullName>
    </submittedName>
</protein>
<dbReference type="Pfam" id="PF00482">
    <property type="entry name" value="T2SSF"/>
    <property type="match status" value="1"/>
</dbReference>
<keyword evidence="4 6" id="KW-1133">Transmembrane helix</keyword>
<dbReference type="Proteomes" id="UP000445582">
    <property type="component" value="Unassembled WGS sequence"/>
</dbReference>
<comment type="subcellular location">
    <subcellularLocation>
        <location evidence="1">Cell membrane</location>
        <topology evidence="1">Multi-pass membrane protein</topology>
    </subcellularLocation>
</comment>
<feature type="transmembrane region" description="Helical" evidence="6">
    <location>
        <begin position="306"/>
        <end position="326"/>
    </location>
</feature>
<dbReference type="RefSeq" id="WP_160671966.1">
    <property type="nucleotide sequence ID" value="NZ_WTYN01000001.1"/>
</dbReference>
<feature type="domain" description="Type II secretion system protein TadB-like N-terminal" evidence="8">
    <location>
        <begin position="10"/>
        <end position="118"/>
    </location>
</feature>
<evidence type="ECO:0000259" key="7">
    <source>
        <dbReference type="Pfam" id="PF00482"/>
    </source>
</evidence>
<evidence type="ECO:0000313" key="9">
    <source>
        <dbReference type="EMBL" id="MXO62253.1"/>
    </source>
</evidence>
<dbReference type="InterPro" id="IPR018076">
    <property type="entry name" value="T2SS_GspF_dom"/>
</dbReference>
<dbReference type="OrthoDB" id="9803381at2"/>
<feature type="transmembrane region" description="Helical" evidence="6">
    <location>
        <begin position="275"/>
        <end position="294"/>
    </location>
</feature>
<evidence type="ECO:0000256" key="3">
    <source>
        <dbReference type="ARBA" id="ARBA00022692"/>
    </source>
</evidence>
<evidence type="ECO:0000256" key="5">
    <source>
        <dbReference type="ARBA" id="ARBA00023136"/>
    </source>
</evidence>
<name>A0A844YF11_9SPHN</name>
<dbReference type="Gene3D" id="1.20.81.30">
    <property type="entry name" value="Type II secretion system (T2SS), domain F"/>
    <property type="match status" value="1"/>
</dbReference>
<dbReference type="GO" id="GO:0005886">
    <property type="term" value="C:plasma membrane"/>
    <property type="evidence" value="ECO:0007669"/>
    <property type="project" value="UniProtKB-SubCell"/>
</dbReference>
<dbReference type="Pfam" id="PF19360">
    <property type="entry name" value="TadB_TadC_N"/>
    <property type="match status" value="1"/>
</dbReference>
<dbReference type="EMBL" id="WTYN01000001">
    <property type="protein sequence ID" value="MXO62253.1"/>
    <property type="molecule type" value="Genomic_DNA"/>
</dbReference>
<feature type="transmembrane region" description="Helical" evidence="6">
    <location>
        <begin position="128"/>
        <end position="151"/>
    </location>
</feature>
<reference evidence="9 10" key="1">
    <citation type="submission" date="2019-12" db="EMBL/GenBank/DDBJ databases">
        <title>Genomic-based taxomic classification of the family Erythrobacteraceae.</title>
        <authorList>
            <person name="Xu L."/>
        </authorList>
    </citation>
    <scope>NUCLEOTIDE SEQUENCE [LARGE SCALE GENOMIC DNA]</scope>
    <source>
        <strain evidence="9 10">MCCC 1A09965</strain>
    </source>
</reference>
<evidence type="ECO:0000259" key="8">
    <source>
        <dbReference type="Pfam" id="PF19360"/>
    </source>
</evidence>
<keyword evidence="3 6" id="KW-0812">Transmembrane</keyword>
<keyword evidence="2" id="KW-1003">Cell membrane</keyword>
<feature type="domain" description="Type II secretion system protein GspF" evidence="7">
    <location>
        <begin position="167"/>
        <end position="291"/>
    </location>
</feature>
<organism evidence="9 10">
    <name type="scientific">Qipengyuania oceanensis</name>
    <dbReference type="NCBI Taxonomy" id="1463597"/>
    <lineage>
        <taxon>Bacteria</taxon>
        <taxon>Pseudomonadati</taxon>
        <taxon>Pseudomonadota</taxon>
        <taxon>Alphaproteobacteria</taxon>
        <taxon>Sphingomonadales</taxon>
        <taxon>Erythrobacteraceae</taxon>
        <taxon>Qipengyuania</taxon>
    </lineage>
</organism>
<dbReference type="PANTHER" id="PTHR35007:SF1">
    <property type="entry name" value="PILUS ASSEMBLY PROTEIN"/>
    <property type="match status" value="1"/>
</dbReference>
<feature type="transmembrane region" description="Helical" evidence="6">
    <location>
        <begin position="93"/>
        <end position="116"/>
    </location>
</feature>
<sequence length="334" mass="37543">MLDNDLVRFFLLIAVFLAVFLLLQVLLRVTADKTVHLTAINKRLRMIRQGTQREDVIAEFRRNDPVRDVQGSGMIANWNRSFRRNLMMADVPFGPGQVMIAMAGIFFVLAIAIAFFASLSNFPLTFGVIQLILAVAAAISIALPLAVLSYLGTRRRKRMQEQFPVALDIFVRALRSGHPVASAIELLTEEMEDPIGSQFGLVADEVSYGADLTSALDSMAERWDMDDIRMFVVSLSLQNETGGNLAEILENLSDVIRERASLYMKVRALSSEGRMTGWVLGLLPILLFVALFLLNAKFYLEVALDPIFYIGFPILIAWYLFGIYMIRRLIDLKV</sequence>
<dbReference type="InterPro" id="IPR042094">
    <property type="entry name" value="T2SS_GspF_sf"/>
</dbReference>
<evidence type="ECO:0000256" key="4">
    <source>
        <dbReference type="ARBA" id="ARBA00022989"/>
    </source>
</evidence>